<accession>A0ABW3JZC7</accession>
<organism evidence="1 2">
    <name type="scientific">Ohtaekwangia kribbensis</name>
    <dbReference type="NCBI Taxonomy" id="688913"/>
    <lineage>
        <taxon>Bacteria</taxon>
        <taxon>Pseudomonadati</taxon>
        <taxon>Bacteroidota</taxon>
        <taxon>Cytophagia</taxon>
        <taxon>Cytophagales</taxon>
        <taxon>Fulvivirgaceae</taxon>
        <taxon>Ohtaekwangia</taxon>
    </lineage>
</organism>
<dbReference type="EMBL" id="JBHTKA010000001">
    <property type="protein sequence ID" value="MFD0999194.1"/>
    <property type="molecule type" value="Genomic_DNA"/>
</dbReference>
<evidence type="ECO:0000313" key="2">
    <source>
        <dbReference type="Proteomes" id="UP001597112"/>
    </source>
</evidence>
<gene>
    <name evidence="1" type="ORF">ACFQ21_07740</name>
</gene>
<reference evidence="2" key="1">
    <citation type="journal article" date="2019" name="Int. J. Syst. Evol. Microbiol.">
        <title>The Global Catalogue of Microorganisms (GCM) 10K type strain sequencing project: providing services to taxonomists for standard genome sequencing and annotation.</title>
        <authorList>
            <consortium name="The Broad Institute Genomics Platform"/>
            <consortium name="The Broad Institute Genome Sequencing Center for Infectious Disease"/>
            <person name="Wu L."/>
            <person name="Ma J."/>
        </authorList>
    </citation>
    <scope>NUCLEOTIDE SEQUENCE [LARGE SCALE GENOMIC DNA]</scope>
    <source>
        <strain evidence="2">CCUG 58938</strain>
    </source>
</reference>
<dbReference type="RefSeq" id="WP_377577206.1">
    <property type="nucleotide sequence ID" value="NZ_JBHTKA010000001.1"/>
</dbReference>
<evidence type="ECO:0000313" key="1">
    <source>
        <dbReference type="EMBL" id="MFD0999194.1"/>
    </source>
</evidence>
<keyword evidence="2" id="KW-1185">Reference proteome</keyword>
<comment type="caution">
    <text evidence="1">The sequence shown here is derived from an EMBL/GenBank/DDBJ whole genome shotgun (WGS) entry which is preliminary data.</text>
</comment>
<sequence>MRPFVSFRKTTLKDYSPYFNTATAAPAVSNNNHPANNNIYAGIDITADHKFTPKAYGGAVTNTLNVNYCCRHGWLTRL</sequence>
<name>A0ABW3JZC7_9BACT</name>
<proteinExistence type="predicted"/>
<protein>
    <submittedName>
        <fullName evidence="1">Uncharacterized protein</fullName>
    </submittedName>
</protein>
<dbReference type="Proteomes" id="UP001597112">
    <property type="component" value="Unassembled WGS sequence"/>
</dbReference>